<evidence type="ECO:0000313" key="8">
    <source>
        <dbReference type="EMBL" id="SFL94977.1"/>
    </source>
</evidence>
<comment type="subcellular location">
    <subcellularLocation>
        <location evidence="1 6">Cell membrane</location>
        <topology evidence="1 6">Multi-pass membrane protein</topology>
    </subcellularLocation>
</comment>
<evidence type="ECO:0000256" key="2">
    <source>
        <dbReference type="ARBA" id="ARBA00022448"/>
    </source>
</evidence>
<dbReference type="GO" id="GO:0031460">
    <property type="term" value="P:glycine betaine transport"/>
    <property type="evidence" value="ECO:0007669"/>
    <property type="project" value="TreeGrafter"/>
</dbReference>
<evidence type="ECO:0000259" key="7">
    <source>
        <dbReference type="PROSITE" id="PS50928"/>
    </source>
</evidence>
<name>A0A1I4LW84_9HYPH</name>
<dbReference type="GO" id="GO:0055085">
    <property type="term" value="P:transmembrane transport"/>
    <property type="evidence" value="ECO:0007669"/>
    <property type="project" value="InterPro"/>
</dbReference>
<evidence type="ECO:0000256" key="6">
    <source>
        <dbReference type="RuleBase" id="RU363032"/>
    </source>
</evidence>
<proteinExistence type="inferred from homology"/>
<dbReference type="RefSeq" id="WP_425287084.1">
    <property type="nucleotide sequence ID" value="NZ_FOSV01000032.1"/>
</dbReference>
<feature type="transmembrane region" description="Helical" evidence="6">
    <location>
        <begin position="86"/>
        <end position="108"/>
    </location>
</feature>
<dbReference type="InterPro" id="IPR051204">
    <property type="entry name" value="ABC_transp_perm/SBD"/>
</dbReference>
<feature type="transmembrane region" description="Helical" evidence="6">
    <location>
        <begin position="316"/>
        <end position="342"/>
    </location>
</feature>
<feature type="transmembrane region" description="Helical" evidence="6">
    <location>
        <begin position="151"/>
        <end position="170"/>
    </location>
</feature>
<dbReference type="Proteomes" id="UP000198804">
    <property type="component" value="Unassembled WGS sequence"/>
</dbReference>
<evidence type="ECO:0000256" key="4">
    <source>
        <dbReference type="ARBA" id="ARBA00022989"/>
    </source>
</evidence>
<accession>A0A1I4LW84</accession>
<gene>
    <name evidence="8" type="ORF">SAMN04488125_13227</name>
</gene>
<evidence type="ECO:0000256" key="3">
    <source>
        <dbReference type="ARBA" id="ARBA00022692"/>
    </source>
</evidence>
<feature type="transmembrane region" description="Helical" evidence="6">
    <location>
        <begin position="362"/>
        <end position="384"/>
    </location>
</feature>
<dbReference type="AlphaFoldDB" id="A0A1I4LW84"/>
<feature type="transmembrane region" description="Helical" evidence="6">
    <location>
        <begin position="60"/>
        <end position="79"/>
    </location>
</feature>
<dbReference type="STRING" id="414703.SAMN04488125_13227"/>
<keyword evidence="3 6" id="KW-0812">Transmembrane</keyword>
<comment type="similarity">
    <text evidence="6">Belongs to the binding-protein-dependent transport system permease family.</text>
</comment>
<keyword evidence="2 6" id="KW-0813">Transport</keyword>
<dbReference type="InterPro" id="IPR035906">
    <property type="entry name" value="MetI-like_sf"/>
</dbReference>
<dbReference type="PROSITE" id="PS50928">
    <property type="entry name" value="ABC_TM1"/>
    <property type="match status" value="1"/>
</dbReference>
<dbReference type="GO" id="GO:0005886">
    <property type="term" value="C:plasma membrane"/>
    <property type="evidence" value="ECO:0007669"/>
    <property type="project" value="UniProtKB-SubCell"/>
</dbReference>
<dbReference type="InterPro" id="IPR000515">
    <property type="entry name" value="MetI-like"/>
</dbReference>
<feature type="transmembrane region" description="Helical" evidence="6">
    <location>
        <begin position="223"/>
        <end position="251"/>
    </location>
</feature>
<feature type="transmembrane region" description="Helical" evidence="6">
    <location>
        <begin position="190"/>
        <end position="211"/>
    </location>
</feature>
<dbReference type="PANTHER" id="PTHR30177:SF30">
    <property type="entry name" value="GLYCINE BETAINE UPTAKE SYSTEM PERMEASE PROTEIN YEHY"/>
    <property type="match status" value="1"/>
</dbReference>
<dbReference type="Pfam" id="PF00528">
    <property type="entry name" value="BPD_transp_1"/>
    <property type="match status" value="1"/>
</dbReference>
<sequence length="394" mass="38514">MARAAGRGAMTMAVSGARAALPRLAAALVLPLVLASLPLLHLAPNRLVTGAPISAAVLGPWLWPLLALAATGPALVASARGRVGAGLGLLACAGGLALLLVGLGTGASELLAGQPPAARARLAAGAWLVGLGLGAGMVFGMRASRLPAPGWLAAVAILALTAGLGAAGRLDALSLTVEFHARRDGLARAILDHLALSGGALILAGLVTGALGVWRRGRGAVDLLVGGVQVVPAVALLGGLVAAASAVLALLPGLRAAGLSALGAGPALIGIAAYLLLPLWRGLQGALRAPDPAALDAARALGLTPRQTLTALRLPLGAGLLIGGLRVAAVQALGLATLAQLVGAGGLGRLVFDGMAQFAPDLILLGALPVIALSLAAESALAALEAAARRRWPA</sequence>
<keyword evidence="9" id="KW-1185">Reference proteome</keyword>
<organism evidence="8 9">
    <name type="scientific">Methylorubrum salsuginis</name>
    <dbReference type="NCBI Taxonomy" id="414703"/>
    <lineage>
        <taxon>Bacteria</taxon>
        <taxon>Pseudomonadati</taxon>
        <taxon>Pseudomonadota</taxon>
        <taxon>Alphaproteobacteria</taxon>
        <taxon>Hyphomicrobiales</taxon>
        <taxon>Methylobacteriaceae</taxon>
        <taxon>Methylorubrum</taxon>
    </lineage>
</organism>
<protein>
    <submittedName>
        <fullName evidence="8">Osmoprotectant transport system permease protein</fullName>
    </submittedName>
</protein>
<feature type="domain" description="ABC transmembrane type-1" evidence="7">
    <location>
        <begin position="190"/>
        <end position="381"/>
    </location>
</feature>
<dbReference type="EMBL" id="FOSV01000032">
    <property type="protein sequence ID" value="SFL94977.1"/>
    <property type="molecule type" value="Genomic_DNA"/>
</dbReference>
<reference evidence="9" key="1">
    <citation type="submission" date="2016-10" db="EMBL/GenBank/DDBJ databases">
        <authorList>
            <person name="Varghese N."/>
            <person name="Submissions S."/>
        </authorList>
    </citation>
    <scope>NUCLEOTIDE SEQUENCE [LARGE SCALE GENOMIC DNA]</scope>
    <source>
        <strain evidence="9">CGMCC 1.6474</strain>
    </source>
</reference>
<dbReference type="PANTHER" id="PTHR30177">
    <property type="entry name" value="GLYCINE BETAINE/L-PROLINE TRANSPORT SYSTEM PERMEASE PROTEIN PROW"/>
    <property type="match status" value="1"/>
</dbReference>
<feature type="transmembrane region" description="Helical" evidence="6">
    <location>
        <begin position="257"/>
        <end position="277"/>
    </location>
</feature>
<evidence type="ECO:0000313" key="9">
    <source>
        <dbReference type="Proteomes" id="UP000198804"/>
    </source>
</evidence>
<keyword evidence="5 6" id="KW-0472">Membrane</keyword>
<feature type="transmembrane region" description="Helical" evidence="6">
    <location>
        <begin position="120"/>
        <end position="139"/>
    </location>
</feature>
<dbReference type="SUPFAM" id="SSF161098">
    <property type="entry name" value="MetI-like"/>
    <property type="match status" value="1"/>
</dbReference>
<keyword evidence="4 6" id="KW-1133">Transmembrane helix</keyword>
<evidence type="ECO:0000256" key="5">
    <source>
        <dbReference type="ARBA" id="ARBA00023136"/>
    </source>
</evidence>
<evidence type="ECO:0000256" key="1">
    <source>
        <dbReference type="ARBA" id="ARBA00004651"/>
    </source>
</evidence>
<dbReference type="Gene3D" id="1.10.3720.10">
    <property type="entry name" value="MetI-like"/>
    <property type="match status" value="1"/>
</dbReference>